<dbReference type="PANTHER" id="PTHR13061:SF29">
    <property type="entry name" value="GAMMA CARBONIC ANHYDRASE-LIKE 1, MITOCHONDRIAL-RELATED"/>
    <property type="match status" value="1"/>
</dbReference>
<dbReference type="Gene3D" id="2.160.10.10">
    <property type="entry name" value="Hexapeptide repeat proteins"/>
    <property type="match status" value="1"/>
</dbReference>
<dbReference type="RefSeq" id="WP_386820333.1">
    <property type="nucleotide sequence ID" value="NZ_JBHUIT010000017.1"/>
</dbReference>
<evidence type="ECO:0000313" key="2">
    <source>
        <dbReference type="Proteomes" id="UP001597375"/>
    </source>
</evidence>
<evidence type="ECO:0000313" key="1">
    <source>
        <dbReference type="EMBL" id="MFD2257046.1"/>
    </source>
</evidence>
<dbReference type="Pfam" id="PF00132">
    <property type="entry name" value="Hexapep"/>
    <property type="match status" value="1"/>
</dbReference>
<dbReference type="SUPFAM" id="SSF51161">
    <property type="entry name" value="Trimeric LpxA-like enzymes"/>
    <property type="match status" value="1"/>
</dbReference>
<comment type="caution">
    <text evidence="1">The sequence shown here is derived from an EMBL/GenBank/DDBJ whole genome shotgun (WGS) entry which is preliminary data.</text>
</comment>
<dbReference type="InterPro" id="IPR011004">
    <property type="entry name" value="Trimer_LpxA-like_sf"/>
</dbReference>
<proteinExistence type="predicted"/>
<organism evidence="1 2">
    <name type="scientific">Luteolibacter algae</name>
    <dbReference type="NCBI Taxonomy" id="454151"/>
    <lineage>
        <taxon>Bacteria</taxon>
        <taxon>Pseudomonadati</taxon>
        <taxon>Verrucomicrobiota</taxon>
        <taxon>Verrucomicrobiia</taxon>
        <taxon>Verrucomicrobiales</taxon>
        <taxon>Verrucomicrobiaceae</taxon>
        <taxon>Luteolibacter</taxon>
    </lineage>
</organism>
<accession>A0ABW5DBM8</accession>
<reference evidence="2" key="1">
    <citation type="journal article" date="2019" name="Int. J. Syst. Evol. Microbiol.">
        <title>The Global Catalogue of Microorganisms (GCM) 10K type strain sequencing project: providing services to taxonomists for standard genome sequencing and annotation.</title>
        <authorList>
            <consortium name="The Broad Institute Genomics Platform"/>
            <consortium name="The Broad Institute Genome Sequencing Center for Infectious Disease"/>
            <person name="Wu L."/>
            <person name="Ma J."/>
        </authorList>
    </citation>
    <scope>NUCLEOTIDE SEQUENCE [LARGE SCALE GENOMIC DNA]</scope>
    <source>
        <strain evidence="2">CGMCC 4.7106</strain>
    </source>
</reference>
<protein>
    <submittedName>
        <fullName evidence="1">Gamma carbonic anhydrase family protein</fullName>
    </submittedName>
</protein>
<dbReference type="InterPro" id="IPR047324">
    <property type="entry name" value="LbH_gamma_CA-like"/>
</dbReference>
<gene>
    <name evidence="1" type="ORF">ACFSSA_10180</name>
</gene>
<dbReference type="EMBL" id="JBHUIT010000017">
    <property type="protein sequence ID" value="MFD2257046.1"/>
    <property type="molecule type" value="Genomic_DNA"/>
</dbReference>
<dbReference type="PANTHER" id="PTHR13061">
    <property type="entry name" value="DYNACTIN SUBUNIT P25"/>
    <property type="match status" value="1"/>
</dbReference>
<dbReference type="Proteomes" id="UP001597375">
    <property type="component" value="Unassembled WGS sequence"/>
</dbReference>
<dbReference type="InterPro" id="IPR001451">
    <property type="entry name" value="Hexapep"/>
</dbReference>
<keyword evidence="2" id="KW-1185">Reference proteome</keyword>
<sequence>MAVESYENYSPEIHPTAFLAKSADIIGRVKIEEQASIWYNSTLRGDINEISVGAQSNIQDNVVVHLSDDYGCHIGRLVTVGHSAILHACTIEDEVLIGMGAIVLDGAVIGSRSIVGAGSLVTGGTIIPPGSLVFGSPAKVVRQLSEEEQENVRSWAVKYVKQSRKFIAREA</sequence>
<dbReference type="InterPro" id="IPR050484">
    <property type="entry name" value="Transf_Hexapept/Carb_Anhydrase"/>
</dbReference>
<dbReference type="CDD" id="cd04645">
    <property type="entry name" value="LbH_gamma_CA_like"/>
    <property type="match status" value="1"/>
</dbReference>
<name>A0ABW5DBM8_9BACT</name>